<dbReference type="Pfam" id="PF02771">
    <property type="entry name" value="Acyl-CoA_dh_N"/>
    <property type="match status" value="1"/>
</dbReference>
<dbReference type="InterPro" id="IPR006089">
    <property type="entry name" value="Acyl-CoA_DH_CS"/>
</dbReference>
<dbReference type="Gene3D" id="1.20.140.10">
    <property type="entry name" value="Butyryl-CoA Dehydrogenase, subunit A, domain 3"/>
    <property type="match status" value="1"/>
</dbReference>
<feature type="domain" description="Acyl-CoA oxidase/dehydrogenase middle" evidence="7">
    <location>
        <begin position="172"/>
        <end position="268"/>
    </location>
</feature>
<keyword evidence="4 5" id="KW-0274">FAD</keyword>
<dbReference type="SUPFAM" id="SSF47203">
    <property type="entry name" value="Acyl-CoA dehydrogenase C-terminal domain-like"/>
    <property type="match status" value="1"/>
</dbReference>
<dbReference type="Pfam" id="PF02770">
    <property type="entry name" value="Acyl-CoA_dh_M"/>
    <property type="match status" value="1"/>
</dbReference>
<dbReference type="EMBL" id="JADIMV010000069">
    <property type="protein sequence ID" value="MBO8439808.1"/>
    <property type="molecule type" value="Genomic_DNA"/>
</dbReference>
<comment type="caution">
    <text evidence="10">The sequence shown here is derived from an EMBL/GenBank/DDBJ whole genome shotgun (WGS) entry which is preliminary data.</text>
</comment>
<feature type="domain" description="Acyl-CoA dehydrogenase/oxidase C-terminal" evidence="6">
    <location>
        <begin position="283"/>
        <end position="445"/>
    </location>
</feature>
<sequence>MNFYKENPALKFQLSHPLMHKIVDLKEQGYADKDKYDYAPQDFEDAIDSYDRILEIVGEICGEIIAPNAEDVDHEGPQVINNRVKYARGTQENHDALAKAGLYGMSLPRQYGGLNFSMVPYVMAAELVSRADAGFANIWGLQDCAETIAEFADEDIKAEFLPRVCKGETCSMDLTEPDAGSDLQAVQLKATYNEADGLWYLNGVKRFITNGDAHIKLVLARSEAGTNDGRGLSYFVCDNLHDDRIKVRRIENKLGIKGSPTCELVFTNAPAKLVGTRRMGLIKYVMSLMNGARLGVGAQSVGLSAAAYEEALAYAKDRRQFGKAIIEFPAVYEMVSMIKAKLDASRALLYECTRFVDVYKAYEMLEQSRKLTPEEKAEYKEYQKLADAFTPLLKMFASEYANQNAYDCIQVHGGSGFMKDYACERLYRDARILTIYEGTSQLQTVAAIRHVTTGSYLKQIRAYEAMEINPEFSALKERLVKMTELYEKAVNAVHEAKDQELLDFVARRLVEMAGHIIMGYLLIIDATRDNMFRKSAFIYLNYGEAEVKKHAEFISTFNRDNIDLYK</sequence>
<dbReference type="PROSITE" id="PS00073">
    <property type="entry name" value="ACYL_COA_DH_2"/>
    <property type="match status" value="1"/>
</dbReference>
<protein>
    <submittedName>
        <fullName evidence="10">Acyl-CoA dehydrogenase family protein</fullName>
    </submittedName>
</protein>
<dbReference type="AlphaFoldDB" id="A0A940DJR3"/>
<dbReference type="InterPro" id="IPR009075">
    <property type="entry name" value="AcylCo_DH/oxidase_C"/>
</dbReference>
<name>A0A940DJR3_9BACT</name>
<dbReference type="InterPro" id="IPR006091">
    <property type="entry name" value="Acyl-CoA_Oxase/DH_mid-dom"/>
</dbReference>
<dbReference type="PANTHER" id="PTHR42803">
    <property type="entry name" value="ACYL-COA DEHYDROGENASE"/>
    <property type="match status" value="1"/>
</dbReference>
<accession>A0A940DJR3</accession>
<dbReference type="SUPFAM" id="SSF158494">
    <property type="entry name" value="PG0775 C-terminal domain-like"/>
    <property type="match status" value="1"/>
</dbReference>
<dbReference type="GO" id="GO:0050660">
    <property type="term" value="F:flavin adenine dinucleotide binding"/>
    <property type="evidence" value="ECO:0007669"/>
    <property type="project" value="InterPro"/>
</dbReference>
<evidence type="ECO:0000256" key="2">
    <source>
        <dbReference type="ARBA" id="ARBA00009347"/>
    </source>
</evidence>
<reference evidence="10" key="1">
    <citation type="submission" date="2020-10" db="EMBL/GenBank/DDBJ databases">
        <authorList>
            <person name="Gilroy R."/>
        </authorList>
    </citation>
    <scope>NUCLEOTIDE SEQUENCE</scope>
    <source>
        <strain evidence="10">3924</strain>
    </source>
</reference>
<comment type="cofactor">
    <cofactor evidence="1 5">
        <name>FAD</name>
        <dbReference type="ChEBI" id="CHEBI:57692"/>
    </cofactor>
</comment>
<evidence type="ECO:0000256" key="3">
    <source>
        <dbReference type="ARBA" id="ARBA00022630"/>
    </source>
</evidence>
<evidence type="ECO:0000259" key="6">
    <source>
        <dbReference type="Pfam" id="PF00441"/>
    </source>
</evidence>
<dbReference type="GO" id="GO:0003995">
    <property type="term" value="F:acyl-CoA dehydrogenase activity"/>
    <property type="evidence" value="ECO:0007669"/>
    <property type="project" value="InterPro"/>
</dbReference>
<dbReference type="InterPro" id="IPR036250">
    <property type="entry name" value="AcylCo_DH-like_C"/>
</dbReference>
<keyword evidence="3 5" id="KW-0285">Flavoprotein</keyword>
<reference evidence="10" key="2">
    <citation type="journal article" date="2021" name="PeerJ">
        <title>Extensive microbial diversity within the chicken gut microbiome revealed by metagenomics and culture.</title>
        <authorList>
            <person name="Gilroy R."/>
            <person name="Ravi A."/>
            <person name="Getino M."/>
            <person name="Pursley I."/>
            <person name="Horton D.L."/>
            <person name="Alikhan N.F."/>
            <person name="Baker D."/>
            <person name="Gharbi K."/>
            <person name="Hall N."/>
            <person name="Watson M."/>
            <person name="Adriaenssens E.M."/>
            <person name="Foster-Nyarko E."/>
            <person name="Jarju S."/>
            <person name="Secka A."/>
            <person name="Antonio M."/>
            <person name="Oren A."/>
            <person name="Chaudhuri R.R."/>
            <person name="La Ragione R."/>
            <person name="Hildebrand F."/>
            <person name="Pallen M.J."/>
        </authorList>
    </citation>
    <scope>NUCLEOTIDE SEQUENCE</scope>
    <source>
        <strain evidence="10">3924</strain>
    </source>
</reference>
<dbReference type="Pfam" id="PF00441">
    <property type="entry name" value="Acyl-CoA_dh_1"/>
    <property type="match status" value="1"/>
</dbReference>
<evidence type="ECO:0000256" key="4">
    <source>
        <dbReference type="ARBA" id="ARBA00022827"/>
    </source>
</evidence>
<dbReference type="Gene3D" id="2.40.110.10">
    <property type="entry name" value="Butyryl-CoA Dehydrogenase, subunit A, domain 2"/>
    <property type="match status" value="1"/>
</dbReference>
<evidence type="ECO:0000259" key="7">
    <source>
        <dbReference type="Pfam" id="PF02770"/>
    </source>
</evidence>
<feature type="domain" description="Acyl-CoA dehydrogenase C-terminal" evidence="9">
    <location>
        <begin position="452"/>
        <end position="562"/>
    </location>
</feature>
<dbReference type="Gene3D" id="1.20.120.470">
    <property type="entry name" value="Acyl-CoA dehydrogenase, C-terminal domain"/>
    <property type="match status" value="1"/>
</dbReference>
<proteinExistence type="inferred from homology"/>
<dbReference type="Proteomes" id="UP000712007">
    <property type="component" value="Unassembled WGS sequence"/>
</dbReference>
<evidence type="ECO:0000313" key="11">
    <source>
        <dbReference type="Proteomes" id="UP000712007"/>
    </source>
</evidence>
<dbReference type="Gene3D" id="1.10.540.10">
    <property type="entry name" value="Acyl-CoA dehydrogenase/oxidase, N-terminal domain"/>
    <property type="match status" value="1"/>
</dbReference>
<feature type="domain" description="Acyl-CoA dehydrogenase/oxidase N-terminal" evidence="8">
    <location>
        <begin position="53"/>
        <end position="168"/>
    </location>
</feature>
<evidence type="ECO:0000259" key="9">
    <source>
        <dbReference type="Pfam" id="PF12186"/>
    </source>
</evidence>
<dbReference type="InterPro" id="IPR009100">
    <property type="entry name" value="AcylCoA_DH/oxidase_NM_dom_sf"/>
</dbReference>
<dbReference type="InterPro" id="IPR013786">
    <property type="entry name" value="AcylCoA_DH/ox_N"/>
</dbReference>
<dbReference type="InterPro" id="IPR020964">
    <property type="entry name" value="Acyl-CoA_dehydrogenase_C"/>
</dbReference>
<evidence type="ECO:0000313" key="10">
    <source>
        <dbReference type="EMBL" id="MBO8439808.1"/>
    </source>
</evidence>
<gene>
    <name evidence="10" type="ORF">IAC51_04070</name>
</gene>
<comment type="similarity">
    <text evidence="2 5">Belongs to the acyl-CoA dehydrogenase family.</text>
</comment>
<evidence type="ECO:0000259" key="8">
    <source>
        <dbReference type="Pfam" id="PF02771"/>
    </source>
</evidence>
<dbReference type="PANTHER" id="PTHR42803:SF1">
    <property type="entry name" value="BROAD-SPECIFICITY LINEAR ACYL-COA DEHYDROGENASE FADE5"/>
    <property type="match status" value="1"/>
</dbReference>
<dbReference type="InterPro" id="IPR036797">
    <property type="entry name" value="Acyl-CoA_dehydrogenase_C_sf"/>
</dbReference>
<dbReference type="InterPro" id="IPR052166">
    <property type="entry name" value="Diverse_Acyl-CoA_DH"/>
</dbReference>
<dbReference type="Pfam" id="PF12186">
    <property type="entry name" value="AcylCoA_dehyd_C"/>
    <property type="match status" value="1"/>
</dbReference>
<dbReference type="InterPro" id="IPR046373">
    <property type="entry name" value="Acyl-CoA_Oxase/DH_mid-dom_sf"/>
</dbReference>
<dbReference type="SUPFAM" id="SSF56645">
    <property type="entry name" value="Acyl-CoA dehydrogenase NM domain-like"/>
    <property type="match status" value="1"/>
</dbReference>
<evidence type="ECO:0000256" key="1">
    <source>
        <dbReference type="ARBA" id="ARBA00001974"/>
    </source>
</evidence>
<organism evidence="10 11">
    <name type="scientific">Candidatus Aphodosoma intestinipullorum</name>
    <dbReference type="NCBI Taxonomy" id="2840674"/>
    <lineage>
        <taxon>Bacteria</taxon>
        <taxon>Pseudomonadati</taxon>
        <taxon>Bacteroidota</taxon>
        <taxon>Bacteroidia</taxon>
        <taxon>Bacteroidales</taxon>
        <taxon>Candidatus Aphodosoma</taxon>
    </lineage>
</organism>
<dbReference type="InterPro" id="IPR037069">
    <property type="entry name" value="AcylCoA_DH/ox_N_sf"/>
</dbReference>
<keyword evidence="5" id="KW-0560">Oxidoreductase</keyword>
<evidence type="ECO:0000256" key="5">
    <source>
        <dbReference type="RuleBase" id="RU362125"/>
    </source>
</evidence>